<evidence type="ECO:0000259" key="2">
    <source>
        <dbReference type="SMART" id="SM00944"/>
    </source>
</evidence>
<dbReference type="PANTHER" id="PTHR14218">
    <property type="entry name" value="PROTEASE S8 TRIPEPTIDYL PEPTIDASE I CLN2"/>
    <property type="match status" value="1"/>
</dbReference>
<dbReference type="AlphaFoldDB" id="Q0U5S8"/>
<protein>
    <recommendedName>
        <fullName evidence="2">Peptidase S53 activation domain-containing protein</fullName>
    </recommendedName>
</protein>
<accession>Q0U5S8</accession>
<dbReference type="GO" id="GO:0008240">
    <property type="term" value="F:tripeptidyl-peptidase activity"/>
    <property type="evidence" value="ECO:0000318"/>
    <property type="project" value="GO_Central"/>
</dbReference>
<sequence>MLGASILLAVLAPAVLATPVARSTYAVKETHYVPRKWVQKGRAPKDQMLALQIGVKQGDFDELERHHLSPEEVNALTQPKDEALDAVHEWLLSNGIRNFDYSPSKDWINIRISIEDAEKLLATKYSVYAHEDGTEMSRATSWSLPSHLHKHIDTIQPTTSFMRTRANLPTVSTATNLTEVYQPPGYVTPTDPIIAKACSINGTTPTCFKTLYKTLGYEQKSCGENQIGFNNFLKEVPIRPDAKLFLEQYAPEAVKGAYRRPISMFRPFWA</sequence>
<evidence type="ECO:0000313" key="4">
    <source>
        <dbReference type="Proteomes" id="UP000001055"/>
    </source>
</evidence>
<dbReference type="VEuPathDB" id="FungiDB:JI435_128860"/>
<proteinExistence type="predicted"/>
<dbReference type="GO" id="GO:0004175">
    <property type="term" value="F:endopeptidase activity"/>
    <property type="evidence" value="ECO:0000318"/>
    <property type="project" value="GO_Central"/>
</dbReference>
<dbReference type="Proteomes" id="UP000001055">
    <property type="component" value="Unassembled WGS sequence"/>
</dbReference>
<feature type="chain" id="PRO_5004177414" description="Peptidase S53 activation domain-containing protein" evidence="1">
    <location>
        <begin position="18"/>
        <end position="270"/>
    </location>
</feature>
<evidence type="ECO:0000256" key="1">
    <source>
        <dbReference type="SAM" id="SignalP"/>
    </source>
</evidence>
<keyword evidence="1" id="KW-0732">Signal</keyword>
<name>Q0U5S8_PHANO</name>
<dbReference type="RefSeq" id="XP_001803102.1">
    <property type="nucleotide sequence ID" value="XM_001803050.1"/>
</dbReference>
<dbReference type="PANTHER" id="PTHR14218:SF39">
    <property type="entry name" value="PEPTIDASE S53 DOMAIN-CONTAINING PROTEIN"/>
    <property type="match status" value="1"/>
</dbReference>
<evidence type="ECO:0000313" key="3">
    <source>
        <dbReference type="EMBL" id="EAT79686.2"/>
    </source>
</evidence>
<dbReference type="HOGENOM" id="CLU_879942_0_0_1"/>
<feature type="domain" description="Peptidase S53 activation" evidence="2">
    <location>
        <begin position="34"/>
        <end position="161"/>
    </location>
</feature>
<gene>
    <name evidence="3" type="ORF">SNOG_12886</name>
</gene>
<dbReference type="InterPro" id="IPR015366">
    <property type="entry name" value="S53_propep"/>
</dbReference>
<reference evidence="4" key="1">
    <citation type="journal article" date="2007" name="Plant Cell">
        <title>Dothideomycete-plant interactions illuminated by genome sequencing and EST analysis of the wheat pathogen Stagonospora nodorum.</title>
        <authorList>
            <person name="Hane J.K."/>
            <person name="Lowe R.G."/>
            <person name="Solomon P.S."/>
            <person name="Tan K.C."/>
            <person name="Schoch C.L."/>
            <person name="Spatafora J.W."/>
            <person name="Crous P.W."/>
            <person name="Kodira C."/>
            <person name="Birren B.W."/>
            <person name="Galagan J.E."/>
            <person name="Torriani S.F."/>
            <person name="McDonald B.A."/>
            <person name="Oliver R.P."/>
        </authorList>
    </citation>
    <scope>NUCLEOTIDE SEQUENCE [LARGE SCALE GENOMIC DNA]</scope>
    <source>
        <strain evidence="4">SN15 / ATCC MYA-4574 / FGSC 10173</strain>
    </source>
</reference>
<dbReference type="InParanoid" id="Q0U5S8"/>
<dbReference type="SMART" id="SM00944">
    <property type="entry name" value="Pro-kuma_activ"/>
    <property type="match status" value="1"/>
</dbReference>
<dbReference type="EMBL" id="CH445348">
    <property type="protein sequence ID" value="EAT79686.2"/>
    <property type="molecule type" value="Genomic_DNA"/>
</dbReference>
<dbReference type="Pfam" id="PF09286">
    <property type="entry name" value="Pro-kuma_activ"/>
    <property type="match status" value="1"/>
</dbReference>
<dbReference type="KEGG" id="pno:SNOG_12886"/>
<dbReference type="InterPro" id="IPR050819">
    <property type="entry name" value="Tripeptidyl-peptidase_I"/>
</dbReference>
<dbReference type="SUPFAM" id="SSF54897">
    <property type="entry name" value="Protease propeptides/inhibitors"/>
    <property type="match status" value="1"/>
</dbReference>
<organism evidence="3 4">
    <name type="scientific">Phaeosphaeria nodorum (strain SN15 / ATCC MYA-4574 / FGSC 10173)</name>
    <name type="common">Glume blotch fungus</name>
    <name type="synonym">Parastagonospora nodorum</name>
    <dbReference type="NCBI Taxonomy" id="321614"/>
    <lineage>
        <taxon>Eukaryota</taxon>
        <taxon>Fungi</taxon>
        <taxon>Dikarya</taxon>
        <taxon>Ascomycota</taxon>
        <taxon>Pezizomycotina</taxon>
        <taxon>Dothideomycetes</taxon>
        <taxon>Pleosporomycetidae</taxon>
        <taxon>Pleosporales</taxon>
        <taxon>Pleosporineae</taxon>
        <taxon>Phaeosphaeriaceae</taxon>
        <taxon>Parastagonospora</taxon>
    </lineage>
</organism>
<dbReference type="eggNOG" id="ENOG502QR6D">
    <property type="taxonomic scope" value="Eukaryota"/>
</dbReference>
<feature type="signal peptide" evidence="1">
    <location>
        <begin position="1"/>
        <end position="17"/>
    </location>
</feature>
<dbReference type="GeneID" id="5980015"/>
<dbReference type="CDD" id="cd11377">
    <property type="entry name" value="Pro-peptidase_S53"/>
    <property type="match status" value="1"/>
</dbReference>
<dbReference type="GO" id="GO:0006508">
    <property type="term" value="P:proteolysis"/>
    <property type="evidence" value="ECO:0000318"/>
    <property type="project" value="GO_Central"/>
</dbReference>